<evidence type="ECO:0000313" key="4">
    <source>
        <dbReference type="Proteomes" id="UP000243799"/>
    </source>
</evidence>
<accession>A0A1I0XXG1</accession>
<feature type="transmembrane region" description="Helical" evidence="1">
    <location>
        <begin position="232"/>
        <end position="254"/>
    </location>
</feature>
<feature type="transmembrane region" description="Helical" evidence="1">
    <location>
        <begin position="15"/>
        <end position="32"/>
    </location>
</feature>
<sequence length="441" mass="47082">MTTTDPESPAVTRRLVLATVGGALFFLLPVRWDGSWTVPFDVAVSTITGELTWLVEYYSLAIILGALALTVAAYGPLGARWSFVRGFRAHWLMIVLRVAGAVLALMIVTGTGPAAVLDPSVGGLMYGKLVAAVAVIVPIGALFVTLFVAFGGLELIGTLARPVMRPLFRVPGRAALDGLASYVGSYSVGLYVTNKMYLESRYSAREAVVIATCFSTVSLGFFAVVASTLDLLPYFGLLVLVVSLLTLVLSAILCRVPPLSRIADTYVGEPVREAEVPGRLWPAAVRAGRNRAAVSDSVPQEAKRGLLDGLRLAMTVVPAILTVGVLAILVANHTPLFEWLSAPVEPLISLVGIPDSEVVAQSTVIGISEMFLPALLAVDVSLQAKFFVAAMSLTQIFFFSATIPLLLSLELPVRLWHCLVLFVLRTLISIPILAVVTHLLF</sequence>
<feature type="transmembrane region" description="Helical" evidence="1">
    <location>
        <begin position="89"/>
        <end position="109"/>
    </location>
</feature>
<dbReference type="Proteomes" id="UP000243799">
    <property type="component" value="Unassembled WGS sequence"/>
</dbReference>
<gene>
    <name evidence="3" type="ORF">SAMN05216266_10492</name>
</gene>
<dbReference type="STRING" id="490629.SAMN05216266_10492"/>
<dbReference type="InterPro" id="IPR011642">
    <property type="entry name" value="Gate_dom"/>
</dbReference>
<feature type="transmembrane region" description="Helical" evidence="1">
    <location>
        <begin position="312"/>
        <end position="331"/>
    </location>
</feature>
<protein>
    <submittedName>
        <fullName evidence="3">Nucleoside recognition GATE domain-containing membrane protein YjiH</fullName>
    </submittedName>
</protein>
<feature type="transmembrane region" description="Helical" evidence="1">
    <location>
        <begin position="386"/>
        <end position="407"/>
    </location>
</feature>
<feature type="transmembrane region" description="Helical" evidence="1">
    <location>
        <begin position="207"/>
        <end position="226"/>
    </location>
</feature>
<feature type="domain" description="Nucleoside transporter/FeoB GTPase Gate" evidence="2">
    <location>
        <begin position="133"/>
        <end position="229"/>
    </location>
</feature>
<proteinExistence type="predicted"/>
<dbReference type="AlphaFoldDB" id="A0A1I0XXG1"/>
<keyword evidence="1" id="KW-1133">Transmembrane helix</keyword>
<keyword evidence="4" id="KW-1185">Reference proteome</keyword>
<dbReference type="Pfam" id="PF07670">
    <property type="entry name" value="Gate"/>
    <property type="match status" value="1"/>
</dbReference>
<keyword evidence="1" id="KW-0472">Membrane</keyword>
<name>A0A1I0XXG1_9PSEU</name>
<organism evidence="3 4">
    <name type="scientific">Amycolatopsis marina</name>
    <dbReference type="NCBI Taxonomy" id="490629"/>
    <lineage>
        <taxon>Bacteria</taxon>
        <taxon>Bacillati</taxon>
        <taxon>Actinomycetota</taxon>
        <taxon>Actinomycetes</taxon>
        <taxon>Pseudonocardiales</taxon>
        <taxon>Pseudonocardiaceae</taxon>
        <taxon>Amycolatopsis</taxon>
    </lineage>
</organism>
<feature type="transmembrane region" description="Helical" evidence="1">
    <location>
        <begin position="129"/>
        <end position="156"/>
    </location>
</feature>
<dbReference type="EMBL" id="FOKG01000004">
    <property type="protein sequence ID" value="SFB05691.1"/>
    <property type="molecule type" value="Genomic_DNA"/>
</dbReference>
<evidence type="ECO:0000256" key="1">
    <source>
        <dbReference type="SAM" id="Phobius"/>
    </source>
</evidence>
<feature type="transmembrane region" description="Helical" evidence="1">
    <location>
        <begin position="419"/>
        <end position="440"/>
    </location>
</feature>
<evidence type="ECO:0000313" key="3">
    <source>
        <dbReference type="EMBL" id="SFB05691.1"/>
    </source>
</evidence>
<dbReference type="RefSeq" id="WP_091671791.1">
    <property type="nucleotide sequence ID" value="NZ_FOKG01000004.1"/>
</dbReference>
<feature type="transmembrane region" description="Helical" evidence="1">
    <location>
        <begin position="57"/>
        <end position="77"/>
    </location>
</feature>
<evidence type="ECO:0000259" key="2">
    <source>
        <dbReference type="Pfam" id="PF07670"/>
    </source>
</evidence>
<dbReference type="OrthoDB" id="1633380at2"/>
<keyword evidence="1" id="KW-0812">Transmembrane</keyword>
<reference evidence="4" key="1">
    <citation type="submission" date="2016-10" db="EMBL/GenBank/DDBJ databases">
        <authorList>
            <person name="Varghese N."/>
            <person name="Submissions S."/>
        </authorList>
    </citation>
    <scope>NUCLEOTIDE SEQUENCE [LARGE SCALE GENOMIC DNA]</scope>
    <source>
        <strain evidence="4">CGMCC 4.3568</strain>
    </source>
</reference>